<dbReference type="CDD" id="cd16442">
    <property type="entry name" value="BPL"/>
    <property type="match status" value="1"/>
</dbReference>
<dbReference type="NCBIfam" id="TIGR00121">
    <property type="entry name" value="birA_ligase"/>
    <property type="match status" value="1"/>
</dbReference>
<dbReference type="SUPFAM" id="SSF55681">
    <property type="entry name" value="Class II aaRS and biotin synthetases"/>
    <property type="match status" value="1"/>
</dbReference>
<dbReference type="PROSITE" id="PS51733">
    <property type="entry name" value="BPL_LPL_CATALYTIC"/>
    <property type="match status" value="1"/>
</dbReference>
<evidence type="ECO:0000256" key="1">
    <source>
        <dbReference type="ARBA" id="ARBA00022598"/>
    </source>
</evidence>
<dbReference type="InterPro" id="IPR004408">
    <property type="entry name" value="Biotin_CoA_COase_ligase"/>
</dbReference>
<evidence type="ECO:0000259" key="2">
    <source>
        <dbReference type="PROSITE" id="PS51733"/>
    </source>
</evidence>
<accession>A0A9D1HX77</accession>
<evidence type="ECO:0000313" key="4">
    <source>
        <dbReference type="Proteomes" id="UP000824078"/>
    </source>
</evidence>
<dbReference type="InterPro" id="IPR004143">
    <property type="entry name" value="BPL_LPL_catalytic"/>
</dbReference>
<dbReference type="GO" id="GO:0005737">
    <property type="term" value="C:cytoplasm"/>
    <property type="evidence" value="ECO:0007669"/>
    <property type="project" value="TreeGrafter"/>
</dbReference>
<comment type="caution">
    <text evidence="3">The sequence shown here is derived from an EMBL/GenBank/DDBJ whole genome shotgun (WGS) entry which is preliminary data.</text>
</comment>
<dbReference type="AlphaFoldDB" id="A0A9D1HX77"/>
<evidence type="ECO:0000313" key="3">
    <source>
        <dbReference type="EMBL" id="HIU23697.1"/>
    </source>
</evidence>
<dbReference type="PANTHER" id="PTHR12835:SF5">
    <property type="entry name" value="BIOTIN--PROTEIN LIGASE"/>
    <property type="match status" value="1"/>
</dbReference>
<organism evidence="3 4">
    <name type="scientific">Candidatus Coprovicinus avistercoris</name>
    <dbReference type="NCBI Taxonomy" id="2840754"/>
    <lineage>
        <taxon>Bacteria</taxon>
        <taxon>Bacillati</taxon>
        <taxon>Actinomycetota</taxon>
        <taxon>Coriobacteriia</taxon>
        <taxon>Coriobacteriales</taxon>
        <taxon>Coriobacteriaceae</taxon>
        <taxon>Coriobacteriaceae incertae sedis</taxon>
        <taxon>Candidatus Coprovicinus</taxon>
    </lineage>
</organism>
<dbReference type="GO" id="GO:0004077">
    <property type="term" value="F:biotin--[biotin carboxyl-carrier protein] ligase activity"/>
    <property type="evidence" value="ECO:0007669"/>
    <property type="project" value="UniProtKB-EC"/>
</dbReference>
<dbReference type="Pfam" id="PF03099">
    <property type="entry name" value="BPL_LplA_LipB"/>
    <property type="match status" value="1"/>
</dbReference>
<reference evidence="3" key="2">
    <citation type="journal article" date="2021" name="PeerJ">
        <title>Extensive microbial diversity within the chicken gut microbiome revealed by metagenomics and culture.</title>
        <authorList>
            <person name="Gilroy R."/>
            <person name="Ravi A."/>
            <person name="Getino M."/>
            <person name="Pursley I."/>
            <person name="Horton D.L."/>
            <person name="Alikhan N.F."/>
            <person name="Baker D."/>
            <person name="Gharbi K."/>
            <person name="Hall N."/>
            <person name="Watson M."/>
            <person name="Adriaenssens E.M."/>
            <person name="Foster-Nyarko E."/>
            <person name="Jarju S."/>
            <person name="Secka A."/>
            <person name="Antonio M."/>
            <person name="Oren A."/>
            <person name="Chaudhuri R.R."/>
            <person name="La Ragione R."/>
            <person name="Hildebrand F."/>
            <person name="Pallen M.J."/>
        </authorList>
    </citation>
    <scope>NUCLEOTIDE SEQUENCE</scope>
    <source>
        <strain evidence="3">ChiHjej12B11-29160</strain>
    </source>
</reference>
<reference evidence="3" key="1">
    <citation type="submission" date="2020-10" db="EMBL/GenBank/DDBJ databases">
        <authorList>
            <person name="Gilroy R."/>
        </authorList>
    </citation>
    <scope>NUCLEOTIDE SEQUENCE</scope>
    <source>
        <strain evidence="3">ChiHjej12B11-29160</strain>
    </source>
</reference>
<dbReference type="Gene3D" id="3.30.930.10">
    <property type="entry name" value="Bira Bifunctional Protein, Domain 2"/>
    <property type="match status" value="1"/>
</dbReference>
<gene>
    <name evidence="3" type="ORF">IAD17_02080</name>
</gene>
<dbReference type="Proteomes" id="UP000824078">
    <property type="component" value="Unassembled WGS sequence"/>
</dbReference>
<dbReference type="EMBL" id="DVMQ01000006">
    <property type="protein sequence ID" value="HIU23697.1"/>
    <property type="molecule type" value="Genomic_DNA"/>
</dbReference>
<dbReference type="EC" id="6.3.4.15" evidence="3"/>
<proteinExistence type="predicted"/>
<feature type="domain" description="BPL/LPL catalytic" evidence="2">
    <location>
        <begin position="1"/>
        <end position="198"/>
    </location>
</feature>
<sequence length="277" mass="29500">MAMMNSENMAQDLPPITFCDVVGSTNDEVRKLGQEGAEAGTALAAHAQTEGRGRRGHLWHSPTGGLYLSVLLRPQVSMQMLMGLPAACALGAVDALRSLGVAEAGIKWPNDIVIADQKLAGILVEAGYGEKGVFAVCGIGVNIAPQQEVRRAVLEEFDGSQRPLTPAFLSDHVEQVPDFEQLATTIRDAIVRRAKQWEQSMAGRTVAGPLATILDEYFDAMPAVGQVMDAVLPDGRSMATGVFAGMDVWGRAILVTQDGEEVTISAEQASLRRVASD</sequence>
<protein>
    <submittedName>
        <fullName evidence="3">Biotin--[acetyl-CoA-carboxylase] ligase</fullName>
        <ecNumber evidence="3">6.3.4.15</ecNumber>
    </submittedName>
</protein>
<keyword evidence="1 3" id="KW-0436">Ligase</keyword>
<dbReference type="PANTHER" id="PTHR12835">
    <property type="entry name" value="BIOTIN PROTEIN LIGASE"/>
    <property type="match status" value="1"/>
</dbReference>
<name>A0A9D1HX77_9ACTN</name>
<dbReference type="InterPro" id="IPR045864">
    <property type="entry name" value="aa-tRNA-synth_II/BPL/LPL"/>
</dbReference>